<reference evidence="6" key="1">
    <citation type="submission" date="2022-12" db="EMBL/GenBank/DDBJ databases">
        <title>Chromosome-level genome assembly of the bean flower thrips Megalurothrips usitatus.</title>
        <authorList>
            <person name="Ma L."/>
            <person name="Liu Q."/>
            <person name="Li H."/>
            <person name="Cai W."/>
        </authorList>
    </citation>
    <scope>NUCLEOTIDE SEQUENCE</scope>
    <source>
        <strain evidence="6">Cailab_2022a</strain>
    </source>
</reference>
<dbReference type="EMBL" id="JAPTSV010000002">
    <property type="protein sequence ID" value="KAJ1530883.1"/>
    <property type="molecule type" value="Genomic_DNA"/>
</dbReference>
<dbReference type="PANTHER" id="PTHR18945">
    <property type="entry name" value="NEUROTRANSMITTER GATED ION CHANNEL"/>
    <property type="match status" value="1"/>
</dbReference>
<dbReference type="Pfam" id="PF02931">
    <property type="entry name" value="Neur_chan_LBD"/>
    <property type="match status" value="1"/>
</dbReference>
<comment type="caution">
    <text evidence="6">The sequence shown here is derived from an EMBL/GenBank/DDBJ whole genome shotgun (WGS) entry which is preliminary data.</text>
</comment>
<dbReference type="GO" id="GO:0005230">
    <property type="term" value="F:extracellular ligand-gated monoatomic ion channel activity"/>
    <property type="evidence" value="ECO:0007669"/>
    <property type="project" value="InterPro"/>
</dbReference>
<dbReference type="InterPro" id="IPR018000">
    <property type="entry name" value="Neurotransmitter_ion_chnl_CS"/>
</dbReference>
<feature type="signal peptide" evidence="4">
    <location>
        <begin position="1"/>
        <end position="43"/>
    </location>
</feature>
<feature type="chain" id="PRO_5043642053" description="Neurotransmitter-gated ion-channel ligand-binding domain-containing protein" evidence="4">
    <location>
        <begin position="44"/>
        <end position="206"/>
    </location>
</feature>
<evidence type="ECO:0000256" key="4">
    <source>
        <dbReference type="SAM" id="SignalP"/>
    </source>
</evidence>
<dbReference type="InterPro" id="IPR036734">
    <property type="entry name" value="Neur_chan_lig-bd_sf"/>
</dbReference>
<gene>
    <name evidence="6" type="ORF">ONE63_005725</name>
</gene>
<keyword evidence="2" id="KW-0472">Membrane</keyword>
<dbReference type="InterPro" id="IPR006201">
    <property type="entry name" value="Neur_channel"/>
</dbReference>
<evidence type="ECO:0000313" key="6">
    <source>
        <dbReference type="EMBL" id="KAJ1530883.1"/>
    </source>
</evidence>
<sequence length="206" mass="22709">MSSATMASGGPGESRGPRRTPLVPAALLATLLGLACVAEAVAAVPSAPLRSSPVDRLQNVTQTISRVLEGYDIRLRPNFGGDPLYVGMDLTIASFDSISEVNMDYTITMYLNQYWKDERLAFSGNDEVLTLSGDFAEKIWVPDTFFANDKNSFLHDVTERNKLVRLNGDGSITYGMRFTTTLACMMDLHYYPLDNQNCTVEIESCE</sequence>
<dbReference type="PROSITE" id="PS00236">
    <property type="entry name" value="NEUROTR_ION_CHANNEL"/>
    <property type="match status" value="1"/>
</dbReference>
<comment type="similarity">
    <text evidence="3">Belongs to the ligand-gated ion channel (TC 1.A.9) family.</text>
</comment>
<keyword evidence="3" id="KW-0406">Ion transport</keyword>
<keyword evidence="7" id="KW-1185">Reference proteome</keyword>
<keyword evidence="3" id="KW-0407">Ion channel</keyword>
<dbReference type="InterPro" id="IPR006202">
    <property type="entry name" value="Neur_chan_lig-bd"/>
</dbReference>
<dbReference type="PRINTS" id="PR00252">
    <property type="entry name" value="NRIONCHANNEL"/>
</dbReference>
<feature type="domain" description="Neurotransmitter-gated ion-channel ligand-binding" evidence="5">
    <location>
        <begin position="62"/>
        <end position="205"/>
    </location>
</feature>
<dbReference type="Gene3D" id="2.70.170.10">
    <property type="entry name" value="Neurotransmitter-gated ion-channel ligand-binding domain"/>
    <property type="match status" value="1"/>
</dbReference>
<dbReference type="Proteomes" id="UP001075354">
    <property type="component" value="Chromosome 2"/>
</dbReference>
<comment type="subcellular location">
    <subcellularLocation>
        <location evidence="1">Membrane</location>
        <topology evidence="1">Multi-pass membrane protein</topology>
    </subcellularLocation>
</comment>
<keyword evidence="4" id="KW-0732">Signal</keyword>
<evidence type="ECO:0000256" key="1">
    <source>
        <dbReference type="ARBA" id="ARBA00004141"/>
    </source>
</evidence>
<evidence type="ECO:0000313" key="7">
    <source>
        <dbReference type="Proteomes" id="UP001075354"/>
    </source>
</evidence>
<dbReference type="AlphaFoldDB" id="A0AAV7Y0I5"/>
<evidence type="ECO:0000256" key="3">
    <source>
        <dbReference type="RuleBase" id="RU000687"/>
    </source>
</evidence>
<keyword evidence="3" id="KW-0813">Transport</keyword>
<dbReference type="GO" id="GO:0004888">
    <property type="term" value="F:transmembrane signaling receptor activity"/>
    <property type="evidence" value="ECO:0007669"/>
    <property type="project" value="InterPro"/>
</dbReference>
<dbReference type="GO" id="GO:0016020">
    <property type="term" value="C:membrane"/>
    <property type="evidence" value="ECO:0007669"/>
    <property type="project" value="UniProtKB-SubCell"/>
</dbReference>
<dbReference type="SUPFAM" id="SSF63712">
    <property type="entry name" value="Nicotinic receptor ligand binding domain-like"/>
    <property type="match status" value="1"/>
</dbReference>
<evidence type="ECO:0000259" key="5">
    <source>
        <dbReference type="Pfam" id="PF02931"/>
    </source>
</evidence>
<organism evidence="6 7">
    <name type="scientific">Megalurothrips usitatus</name>
    <name type="common">bean blossom thrips</name>
    <dbReference type="NCBI Taxonomy" id="439358"/>
    <lineage>
        <taxon>Eukaryota</taxon>
        <taxon>Metazoa</taxon>
        <taxon>Ecdysozoa</taxon>
        <taxon>Arthropoda</taxon>
        <taxon>Hexapoda</taxon>
        <taxon>Insecta</taxon>
        <taxon>Pterygota</taxon>
        <taxon>Neoptera</taxon>
        <taxon>Paraneoptera</taxon>
        <taxon>Thysanoptera</taxon>
        <taxon>Terebrantia</taxon>
        <taxon>Thripoidea</taxon>
        <taxon>Thripidae</taxon>
        <taxon>Megalurothrips</taxon>
    </lineage>
</organism>
<proteinExistence type="inferred from homology"/>
<protein>
    <recommendedName>
        <fullName evidence="5">Neurotransmitter-gated ion-channel ligand-binding domain-containing protein</fullName>
    </recommendedName>
</protein>
<name>A0AAV7Y0I5_9NEOP</name>
<evidence type="ECO:0000256" key="2">
    <source>
        <dbReference type="ARBA" id="ARBA00023136"/>
    </source>
</evidence>
<accession>A0AAV7Y0I5</accession>